<dbReference type="Proteomes" id="UP001174909">
    <property type="component" value="Unassembled WGS sequence"/>
</dbReference>
<dbReference type="EMBL" id="CASHTH010004210">
    <property type="protein sequence ID" value="CAI8054816.1"/>
    <property type="molecule type" value="Genomic_DNA"/>
</dbReference>
<evidence type="ECO:0000313" key="2">
    <source>
        <dbReference type="EMBL" id="CAI8054816.1"/>
    </source>
</evidence>
<protein>
    <submittedName>
        <fullName evidence="2">Zinc-dependent sulfurtransferase SufU</fullName>
    </submittedName>
</protein>
<keyword evidence="3" id="KW-1185">Reference proteome</keyword>
<accession>A0AA35TXG8</accession>
<organism evidence="2 3">
    <name type="scientific">Geodia barretti</name>
    <name type="common">Barrett's horny sponge</name>
    <dbReference type="NCBI Taxonomy" id="519541"/>
    <lineage>
        <taxon>Eukaryota</taxon>
        <taxon>Metazoa</taxon>
        <taxon>Porifera</taxon>
        <taxon>Demospongiae</taxon>
        <taxon>Heteroscleromorpha</taxon>
        <taxon>Tetractinellida</taxon>
        <taxon>Astrophorina</taxon>
        <taxon>Geodiidae</taxon>
        <taxon>Geodia</taxon>
    </lineage>
</organism>
<feature type="domain" description="NIF system FeS cluster assembly NifU N-terminal" evidence="1">
    <location>
        <begin position="10"/>
        <end position="78"/>
    </location>
</feature>
<dbReference type="GO" id="GO:0051536">
    <property type="term" value="F:iron-sulfur cluster binding"/>
    <property type="evidence" value="ECO:0007669"/>
    <property type="project" value="InterPro"/>
</dbReference>
<comment type="caution">
    <text evidence="2">The sequence shown here is derived from an EMBL/GenBank/DDBJ whole genome shotgun (WGS) entry which is preliminary data.</text>
</comment>
<reference evidence="2" key="1">
    <citation type="submission" date="2023-03" db="EMBL/GenBank/DDBJ databases">
        <authorList>
            <person name="Steffen K."/>
            <person name="Cardenas P."/>
        </authorList>
    </citation>
    <scope>NUCLEOTIDE SEQUENCE</scope>
</reference>
<evidence type="ECO:0000313" key="3">
    <source>
        <dbReference type="Proteomes" id="UP001174909"/>
    </source>
</evidence>
<gene>
    <name evidence="2" type="ORF">GBAR_LOCUS29901</name>
</gene>
<dbReference type="GO" id="GO:0005506">
    <property type="term" value="F:iron ion binding"/>
    <property type="evidence" value="ECO:0007669"/>
    <property type="project" value="InterPro"/>
</dbReference>
<name>A0AA35TXG8_GEOBA</name>
<dbReference type="AlphaFoldDB" id="A0AA35TXG8"/>
<evidence type="ECO:0000259" key="1">
    <source>
        <dbReference type="Pfam" id="PF01592"/>
    </source>
</evidence>
<dbReference type="SUPFAM" id="SSF82649">
    <property type="entry name" value="SufE/NifU"/>
    <property type="match status" value="1"/>
</dbReference>
<dbReference type="InterPro" id="IPR002871">
    <property type="entry name" value="NIF_FeS_clus_asmbl_NifU_N"/>
</dbReference>
<sequence length="98" mass="10346">MGGLQVWDCKGEGCSINLAAGSMLAEVIQGKALNDVDALVGLYRRMMRGDAEAEAALRSEGDLSNLAGVRDYPVRIKCALLPLSALTQGIECYKGKTG</sequence>
<dbReference type="GO" id="GO:0016226">
    <property type="term" value="P:iron-sulfur cluster assembly"/>
    <property type="evidence" value="ECO:0007669"/>
    <property type="project" value="InterPro"/>
</dbReference>
<dbReference type="Gene3D" id="3.90.1010.10">
    <property type="match status" value="1"/>
</dbReference>
<dbReference type="Pfam" id="PF01592">
    <property type="entry name" value="NifU_N"/>
    <property type="match status" value="1"/>
</dbReference>
<proteinExistence type="predicted"/>